<organism evidence="2 3">
    <name type="scientific">Entamoeba histolytica</name>
    <dbReference type="NCBI Taxonomy" id="5759"/>
    <lineage>
        <taxon>Eukaryota</taxon>
        <taxon>Amoebozoa</taxon>
        <taxon>Evosea</taxon>
        <taxon>Archamoebae</taxon>
        <taxon>Mastigamoebida</taxon>
        <taxon>Entamoebidae</taxon>
        <taxon>Entamoeba</taxon>
    </lineage>
</organism>
<dbReference type="AlphaFoldDB" id="A0A5K1V5X7"/>
<dbReference type="VEuPathDB" id="AmoebaDB:EHI_099210"/>
<feature type="domain" description="DDH" evidence="1">
    <location>
        <begin position="28"/>
        <end position="149"/>
    </location>
</feature>
<gene>
    <name evidence="2" type="ORF">CL6EHI_099210</name>
</gene>
<dbReference type="InterPro" id="IPR001667">
    <property type="entry name" value="DDH_dom"/>
</dbReference>
<sequence length="387" mass="44365">MSKEMKRGLDECIELGELNLPRINQRWTVCSHGDGDGLCSASIALSSKRFIDADLIITHPMGIVHDIKEIESNLFISDIALDARTYKELYKKFETLIDKGYQVIYIDHHRIYGTPPKGVEMINDENCCASELVHKYFKEKKELKEYVDIYACIGCICDYYDNTQYIKKVMDKFEKRSLFLDAGILAQGLSIYRKKEMKEDLVREFVSGYIPCEIPALVSQAMQVTRNDKIGRNVIINNCCNCKYVAWCLNPPCGKSKSAHFASASKEKAIGLAIFYYQRRKIKEQPLYDLCFRGTNLVDLREIITPLALELGGSGGGHFNAVGSRVPTDLLGLMLYYIDLRVDAYLQTKTYNKLPLPPKDLSNIQYDKSVYDHFIDLKYYFKTQTEE</sequence>
<evidence type="ECO:0000313" key="3">
    <source>
        <dbReference type="Proteomes" id="UP000078387"/>
    </source>
</evidence>
<dbReference type="PANTHER" id="PTHR42146">
    <property type="entry name" value="3',5'-CYCLIC-NUCLEOTIDE PHOSPHODIESTERASE"/>
    <property type="match status" value="1"/>
</dbReference>
<evidence type="ECO:0000259" key="1">
    <source>
        <dbReference type="Pfam" id="PF01368"/>
    </source>
</evidence>
<comment type="caution">
    <text evidence="2">The sequence shown here is derived from an EMBL/GenBank/DDBJ whole genome shotgun (WGS) entry which is preliminary data.</text>
</comment>
<dbReference type="OMA" id="HDTCCSA"/>
<reference evidence="2 3" key="1">
    <citation type="submission" date="2016-05" db="EMBL/GenBank/DDBJ databases">
        <title>First whole genome sequencing of Entamoeba histolytica HM1:IMSS-clone-6.</title>
        <authorList>
            <person name="Mukherjee Avik.K."/>
            <person name="Izumyama S."/>
            <person name="Nakada-Tsukui K."/>
            <person name="Nozaki T."/>
        </authorList>
    </citation>
    <scope>NUCLEOTIDE SEQUENCE [LARGE SCALE GENOMIC DNA]</scope>
    <source>
        <strain evidence="2 3">HM1:IMSS clone 6</strain>
    </source>
</reference>
<dbReference type="InterPro" id="IPR038763">
    <property type="entry name" value="DHH_sf"/>
</dbReference>
<dbReference type="EMBL" id="BDEQ01000001">
    <property type="protein sequence ID" value="GAT97007.1"/>
    <property type="molecule type" value="Genomic_DNA"/>
</dbReference>
<dbReference type="SUPFAM" id="SSF64182">
    <property type="entry name" value="DHH phosphoesterases"/>
    <property type="match status" value="1"/>
</dbReference>
<dbReference type="InterPro" id="IPR052968">
    <property type="entry name" value="Nucleotide_metab_enz"/>
</dbReference>
<dbReference type="VEuPathDB" id="AmoebaDB:KM1_176360"/>
<dbReference type="Proteomes" id="UP000078387">
    <property type="component" value="Unassembled WGS sequence"/>
</dbReference>
<evidence type="ECO:0000313" key="2">
    <source>
        <dbReference type="EMBL" id="GAT97007.1"/>
    </source>
</evidence>
<name>A0A5K1V5X7_ENTHI</name>
<dbReference type="PANTHER" id="PTHR42146:SF1">
    <property type="entry name" value="OLIGORIBONUCLEASE NRNB"/>
    <property type="match status" value="1"/>
</dbReference>
<dbReference type="VEuPathDB" id="AmoebaDB:EHI5A_141440"/>
<accession>A0A5K1V5X7</accession>
<dbReference type="VEuPathDB" id="AmoebaDB:EHI8A_100450"/>
<dbReference type="Pfam" id="PF01368">
    <property type="entry name" value="DHH"/>
    <property type="match status" value="1"/>
</dbReference>
<dbReference type="VEuPathDB" id="AmoebaDB:EHI7A_096650"/>
<proteinExistence type="predicted"/>
<protein>
    <recommendedName>
        <fullName evidence="1">DDH domain-containing protein</fullName>
    </recommendedName>
</protein>